<dbReference type="AlphaFoldDB" id="R1GUI2"/>
<accession>R1GUI2</accession>
<dbReference type="PATRIC" id="fig|1268236.3.peg.1923"/>
<comment type="caution">
    <text evidence="2">The sequence shown here is derived from an EMBL/GenBank/DDBJ whole genome shotgun (WGS) entry which is preliminary data.</text>
</comment>
<sequence>MKKHWMKVVTLLLSCSISIGLSAALEDREARQQTLDQACLSAQQTLIDAGKAQRIKACEDEGGSQAKCQQTFARFGQREGNKRPDFSQVPACSQAEQYRQGYRQ</sequence>
<name>R1GUI2_9GAMM</name>
<evidence type="ECO:0000313" key="3">
    <source>
        <dbReference type="Proteomes" id="UP000013526"/>
    </source>
</evidence>
<feature type="chain" id="PRO_5004361037" evidence="1">
    <location>
        <begin position="24"/>
        <end position="104"/>
    </location>
</feature>
<feature type="signal peptide" evidence="1">
    <location>
        <begin position="1"/>
        <end position="23"/>
    </location>
</feature>
<gene>
    <name evidence="2" type="ORF">G113_09732</name>
</gene>
<reference evidence="2 3" key="1">
    <citation type="journal article" date="2013" name="Genome Announc.">
        <title>Draft Genome Sequence of Aeromonas molluscorum Strain 848TT, Isolated from Bivalve Molluscs.</title>
        <authorList>
            <person name="Spataro N."/>
            <person name="Farfan M."/>
            <person name="Albarral V."/>
            <person name="Sanglas A."/>
            <person name="Loren J.G."/>
            <person name="Fuste M.C."/>
            <person name="Bosch E."/>
        </authorList>
    </citation>
    <scope>NUCLEOTIDE SEQUENCE [LARGE SCALE GENOMIC DNA]</scope>
    <source>
        <strain evidence="2 3">848</strain>
    </source>
</reference>
<organism evidence="2 3">
    <name type="scientific">Aeromonas molluscorum 848</name>
    <dbReference type="NCBI Taxonomy" id="1268236"/>
    <lineage>
        <taxon>Bacteria</taxon>
        <taxon>Pseudomonadati</taxon>
        <taxon>Pseudomonadota</taxon>
        <taxon>Gammaproteobacteria</taxon>
        <taxon>Aeromonadales</taxon>
        <taxon>Aeromonadaceae</taxon>
        <taxon>Aeromonas</taxon>
    </lineage>
</organism>
<dbReference type="Proteomes" id="UP000013526">
    <property type="component" value="Unassembled WGS sequence"/>
</dbReference>
<proteinExistence type="predicted"/>
<keyword evidence="1" id="KW-0732">Signal</keyword>
<dbReference type="EMBL" id="AQGQ01000053">
    <property type="protein sequence ID" value="EOD55280.1"/>
    <property type="molecule type" value="Genomic_DNA"/>
</dbReference>
<protein>
    <submittedName>
        <fullName evidence="2">Uncharacterized protein</fullName>
    </submittedName>
</protein>
<evidence type="ECO:0000256" key="1">
    <source>
        <dbReference type="SAM" id="SignalP"/>
    </source>
</evidence>
<evidence type="ECO:0000313" key="2">
    <source>
        <dbReference type="EMBL" id="EOD55280.1"/>
    </source>
</evidence>
<keyword evidence="3" id="KW-1185">Reference proteome</keyword>
<dbReference type="RefSeq" id="WP_005899798.1">
    <property type="nucleotide sequence ID" value="NZ_AQGQ01000053.1"/>
</dbReference>